<sequence length="87" mass="9548">MRAVQDQIRDWVPNDFVSLGTDGWGMSDTRGALRRHFLVDAQSITVQTLAMLVKRGEMPAERVQEAIDRYDLTNPKAASAGNTEGGG</sequence>
<accession>A0A094PZ42</accession>
<gene>
    <name evidence="1" type="ORF">GM51_11060</name>
</gene>
<dbReference type="Gene3D" id="3.40.50.920">
    <property type="match status" value="1"/>
</dbReference>
<evidence type="ECO:0008006" key="2">
    <source>
        <dbReference type="Google" id="ProtNLM"/>
    </source>
</evidence>
<dbReference type="AlphaFoldDB" id="A0A094PZ42"/>
<evidence type="ECO:0000313" key="1">
    <source>
        <dbReference type="EMBL" id="KGA17100.1"/>
    </source>
</evidence>
<reference evidence="1" key="1">
    <citation type="submission" date="2014-06" db="EMBL/GenBank/DDBJ databases">
        <title>Key roles for freshwater Actinobacteria revealed by deep metagenomic sequencing.</title>
        <authorList>
            <person name="Ghai R."/>
            <person name="Mizuno C.M."/>
            <person name="Picazo A."/>
            <person name="Camacho A."/>
            <person name="Rodriguez-Valera F."/>
        </authorList>
    </citation>
    <scope>NUCLEOTIDE SEQUENCE</scope>
</reference>
<name>A0A094PZ42_9ZZZZ</name>
<proteinExistence type="predicted"/>
<dbReference type="SUPFAM" id="SSF52922">
    <property type="entry name" value="TK C-terminal domain-like"/>
    <property type="match status" value="1"/>
</dbReference>
<organism evidence="1">
    <name type="scientific">freshwater metagenome</name>
    <dbReference type="NCBI Taxonomy" id="449393"/>
    <lineage>
        <taxon>unclassified sequences</taxon>
        <taxon>metagenomes</taxon>
        <taxon>ecological metagenomes</taxon>
    </lineage>
</organism>
<protein>
    <recommendedName>
        <fullName evidence="2">Pyruvate dehydrogenase E1 component middle domain-containing protein</fullName>
    </recommendedName>
</protein>
<comment type="caution">
    <text evidence="1">The sequence shown here is derived from an EMBL/GenBank/DDBJ whole genome shotgun (WGS) entry which is preliminary data.</text>
</comment>
<dbReference type="EMBL" id="JNSL01000068">
    <property type="protein sequence ID" value="KGA17100.1"/>
    <property type="molecule type" value="Genomic_DNA"/>
</dbReference>
<dbReference type="InterPro" id="IPR009014">
    <property type="entry name" value="Transketo_C/PFOR_II"/>
</dbReference>